<evidence type="ECO:0000256" key="5">
    <source>
        <dbReference type="ARBA" id="ARBA00022777"/>
    </source>
</evidence>
<dbReference type="GO" id="GO:0000156">
    <property type="term" value="F:phosphorelay response regulator activity"/>
    <property type="evidence" value="ECO:0007669"/>
    <property type="project" value="TreeGrafter"/>
</dbReference>
<dbReference type="SUPFAM" id="SSF55874">
    <property type="entry name" value="ATPase domain of HSP90 chaperone/DNA topoisomerase II/histidine kinase"/>
    <property type="match status" value="1"/>
</dbReference>
<dbReference type="InterPro" id="IPR003661">
    <property type="entry name" value="HisK_dim/P_dom"/>
</dbReference>
<keyword evidence="4" id="KW-0547">Nucleotide-binding</keyword>
<dbReference type="AlphaFoldDB" id="A0A1C9CCM9"/>
<keyword evidence="3" id="KW-0808">Transferase</keyword>
<keyword evidence="10" id="KW-0150">Chloroplast</keyword>
<dbReference type="Pfam" id="PF00512">
    <property type="entry name" value="HisKA"/>
    <property type="match status" value="1"/>
</dbReference>
<dbReference type="Gene3D" id="3.30.565.10">
    <property type="entry name" value="Histidine kinase-like ATPase, C-terminal domain"/>
    <property type="match status" value="1"/>
</dbReference>
<dbReference type="CDD" id="cd00082">
    <property type="entry name" value="HisKA"/>
    <property type="match status" value="1"/>
</dbReference>
<evidence type="ECO:0000256" key="7">
    <source>
        <dbReference type="ARBA" id="ARBA00023012"/>
    </source>
</evidence>
<dbReference type="PANTHER" id="PTHR42878">
    <property type="entry name" value="TWO-COMPONENT HISTIDINE KINASE"/>
    <property type="match status" value="1"/>
</dbReference>
<dbReference type="PANTHER" id="PTHR42878:SF7">
    <property type="entry name" value="SENSOR HISTIDINE KINASE GLRK"/>
    <property type="match status" value="1"/>
</dbReference>
<comment type="catalytic activity">
    <reaction evidence="1">
        <text>ATP + protein L-histidine = ADP + protein N-phospho-L-histidine.</text>
        <dbReference type="EC" id="2.7.13.3"/>
    </reaction>
</comment>
<proteinExistence type="predicted"/>
<dbReference type="InterPro" id="IPR050351">
    <property type="entry name" value="BphY/WalK/GraS-like"/>
</dbReference>
<protein>
    <recommendedName>
        <fullName evidence="2">histidine kinase</fullName>
        <ecNumber evidence="2">2.7.13.3</ecNumber>
    </recommendedName>
</protein>
<dbReference type="Gene3D" id="1.10.287.130">
    <property type="match status" value="1"/>
</dbReference>
<name>A0A1C9CCM9_9RHOD</name>
<dbReference type="EMBL" id="KY709207">
    <property type="protein sequence ID" value="ARO90325.1"/>
    <property type="molecule type" value="Genomic_DNA"/>
</dbReference>
<reference evidence="10" key="2">
    <citation type="submission" date="2017-03" db="EMBL/GenBank/DDBJ databases">
        <title>The new red algal subphylum Proteorhodophytina comprises the largest and most divergent plastid genomes known.</title>
        <authorList>
            <person name="Munoz-Gomez S.A."/>
            <person name="Mejia-Franco F.G."/>
            <person name="Durnin K."/>
            <person name="Morgan C."/>
            <person name="Grisdale C.J."/>
            <person name="Archibald J.M."/>
            <person name="Slamovits C.H."/>
        </authorList>
    </citation>
    <scope>NUCLEOTIDE SEQUENCE</scope>
    <source>
        <strain evidence="10">UTEX LB2854</strain>
    </source>
</reference>
<evidence type="ECO:0000256" key="1">
    <source>
        <dbReference type="ARBA" id="ARBA00000085"/>
    </source>
</evidence>
<geneLocation type="plastid" evidence="9"/>
<evidence type="ECO:0000256" key="6">
    <source>
        <dbReference type="ARBA" id="ARBA00022840"/>
    </source>
</evidence>
<organism evidence="9">
    <name type="scientific">Bangiopsis subsimplex</name>
    <dbReference type="NCBI Taxonomy" id="139980"/>
    <lineage>
        <taxon>Eukaryota</taxon>
        <taxon>Rhodophyta</taxon>
        <taxon>Stylonematophyceae</taxon>
        <taxon>Stylonematales</taxon>
        <taxon>Stylonemataceae</taxon>
        <taxon>Bangiopsis</taxon>
    </lineage>
</organism>
<dbReference type="GO" id="GO:0007234">
    <property type="term" value="P:osmosensory signaling via phosphorelay pathway"/>
    <property type="evidence" value="ECO:0007669"/>
    <property type="project" value="TreeGrafter"/>
</dbReference>
<reference evidence="9" key="1">
    <citation type="journal article" date="2016" name="BMC Biol.">
        <title>Parallel evolution of highly conserved plastid genome architecture in red seaweeds and seed plants.</title>
        <authorList>
            <person name="Lee J."/>
            <person name="Cho C.H."/>
            <person name="Park S.I."/>
            <person name="Choi J.W."/>
            <person name="Song H.S."/>
            <person name="West J.A."/>
            <person name="Bhattacharya D."/>
            <person name="Yoon H.S."/>
        </authorList>
    </citation>
    <scope>NUCLEOTIDE SEQUENCE</scope>
</reference>
<dbReference type="SMART" id="SM00387">
    <property type="entry name" value="HATPase_c"/>
    <property type="match status" value="1"/>
</dbReference>
<dbReference type="GO" id="GO:0030295">
    <property type="term" value="F:protein kinase activator activity"/>
    <property type="evidence" value="ECO:0007669"/>
    <property type="project" value="TreeGrafter"/>
</dbReference>
<keyword evidence="6" id="KW-0067">ATP-binding</keyword>
<evidence type="ECO:0000256" key="3">
    <source>
        <dbReference type="ARBA" id="ARBA00022679"/>
    </source>
</evidence>
<keyword evidence="5" id="KW-0418">Kinase</keyword>
<dbReference type="SUPFAM" id="SSF47384">
    <property type="entry name" value="Homodimeric domain of signal transducing histidine kinase"/>
    <property type="match status" value="1"/>
</dbReference>
<dbReference type="Pfam" id="PF02518">
    <property type="entry name" value="HATPase_c"/>
    <property type="match status" value="1"/>
</dbReference>
<evidence type="ECO:0000256" key="2">
    <source>
        <dbReference type="ARBA" id="ARBA00012438"/>
    </source>
</evidence>
<dbReference type="GO" id="GO:0000155">
    <property type="term" value="F:phosphorelay sensor kinase activity"/>
    <property type="evidence" value="ECO:0007669"/>
    <property type="project" value="InterPro"/>
</dbReference>
<dbReference type="EMBL" id="KX284718">
    <property type="protein sequence ID" value="AOM66117.1"/>
    <property type="molecule type" value="Genomic_DNA"/>
</dbReference>
<dbReference type="SMART" id="SM00388">
    <property type="entry name" value="HisKA"/>
    <property type="match status" value="1"/>
</dbReference>
<dbReference type="InterPro" id="IPR036097">
    <property type="entry name" value="HisK_dim/P_sf"/>
</dbReference>
<evidence type="ECO:0000313" key="10">
    <source>
        <dbReference type="EMBL" id="ARO90325.1"/>
    </source>
</evidence>
<dbReference type="InterPro" id="IPR005467">
    <property type="entry name" value="His_kinase_dom"/>
</dbReference>
<dbReference type="InterPro" id="IPR036890">
    <property type="entry name" value="HATPase_C_sf"/>
</dbReference>
<dbReference type="PROSITE" id="PS50109">
    <property type="entry name" value="HIS_KIN"/>
    <property type="match status" value="1"/>
</dbReference>
<keyword evidence="7" id="KW-0902">Two-component regulatory system</keyword>
<keyword evidence="9" id="KW-0934">Plastid</keyword>
<dbReference type="RefSeq" id="YP_009296774.1">
    <property type="nucleotide sequence ID" value="NC_031173.1"/>
</dbReference>
<feature type="domain" description="Histidine kinase" evidence="8">
    <location>
        <begin position="132"/>
        <end position="364"/>
    </location>
</feature>
<evidence type="ECO:0000259" key="8">
    <source>
        <dbReference type="PROSITE" id="PS50109"/>
    </source>
</evidence>
<dbReference type="GeneID" id="29073354"/>
<dbReference type="EC" id="2.7.13.3" evidence="2"/>
<gene>
    <name evidence="9" type="primary">ycf26</name>
    <name evidence="9" type="ORF">Bangp_035</name>
</gene>
<accession>A0A1C9CCM9</accession>
<dbReference type="InterPro" id="IPR003594">
    <property type="entry name" value="HATPase_dom"/>
</dbReference>
<evidence type="ECO:0000256" key="4">
    <source>
        <dbReference type="ARBA" id="ARBA00022741"/>
    </source>
</evidence>
<sequence length="364" mass="42667">MVMDKLSRVINIKKLIENMDVGIILLDHNLNFLLINTEAANLLNLKNYTLEKHIELDSINDMKQVKSILNQICENPTNFKSKILINPSNCPYQFLITSILNDLNKIDYIAITIKSNLHQIYPDFTRRQLIRSISHELRAPLLNIQSFLETLIEYYDRLSEKEKKEFLTIANQETLRLSRLVDNILNSFKLNSNYYDFNTVDIALLADQVIQSYQIKAQDKDVNILLEIDKVFYIKGNYDLLFQVFSNLIDNSLKFAKYLSQIIIRIYLYCPANNFSGNFFLHNDFNHYLRIEISDSSYGMTLEQKKNLSQKITASQNKNYLFTEEFGLGLYIVNNILLQHSSFLYFKSESAIGTTFWFDIKLKY</sequence>
<dbReference type="GO" id="GO:0005524">
    <property type="term" value="F:ATP binding"/>
    <property type="evidence" value="ECO:0007669"/>
    <property type="project" value="UniProtKB-KW"/>
</dbReference>
<evidence type="ECO:0000313" key="9">
    <source>
        <dbReference type="EMBL" id="AOM66117.1"/>
    </source>
</evidence>